<dbReference type="InterPro" id="IPR011949">
    <property type="entry name" value="HAD-SF_hydro_IA_REG-2-like"/>
</dbReference>
<dbReference type="InterPro" id="IPR044924">
    <property type="entry name" value="HAD-SF_hydro_IA_REG-2-like_cap"/>
</dbReference>
<dbReference type="SFLD" id="SFLDG01129">
    <property type="entry name" value="C1.5:_HAD__Beta-PGM__Phosphata"/>
    <property type="match status" value="1"/>
</dbReference>
<dbReference type="NCBIfam" id="TIGR02252">
    <property type="entry name" value="DREG-2"/>
    <property type="match status" value="1"/>
</dbReference>
<gene>
    <name evidence="4" type="ORF">OLC1_LOCUS14484</name>
</gene>
<dbReference type="Pfam" id="PF04765">
    <property type="entry name" value="TOD1_MUCI70"/>
    <property type="match status" value="1"/>
</dbReference>
<keyword evidence="1" id="KW-0862">Zinc</keyword>
<evidence type="ECO:0000259" key="3">
    <source>
        <dbReference type="PROSITE" id="PS50158"/>
    </source>
</evidence>
<dbReference type="GO" id="GO:0003676">
    <property type="term" value="F:nucleic acid binding"/>
    <property type="evidence" value="ECO:0007669"/>
    <property type="project" value="InterPro"/>
</dbReference>
<dbReference type="Gene3D" id="4.10.60.10">
    <property type="entry name" value="Zinc finger, CCHC-type"/>
    <property type="match status" value="3"/>
</dbReference>
<feature type="domain" description="CCHC-type" evidence="3">
    <location>
        <begin position="232"/>
        <end position="247"/>
    </location>
</feature>
<keyword evidence="5" id="KW-1185">Reference proteome</keyword>
<feature type="compositionally biased region" description="Basic residues" evidence="2">
    <location>
        <begin position="359"/>
        <end position="368"/>
    </location>
</feature>
<evidence type="ECO:0000256" key="2">
    <source>
        <dbReference type="SAM" id="MobiDB-lite"/>
    </source>
</evidence>
<dbReference type="InterPro" id="IPR036875">
    <property type="entry name" value="Znf_CCHC_sf"/>
</dbReference>
<dbReference type="Gene3D" id="3.40.50.1000">
    <property type="entry name" value="HAD superfamily/HAD-like"/>
    <property type="match status" value="1"/>
</dbReference>
<dbReference type="InterPro" id="IPR036412">
    <property type="entry name" value="HAD-like_sf"/>
</dbReference>
<dbReference type="Gene3D" id="1.10.150.720">
    <property type="entry name" value="Haloacid dehalogenase-like hydrolase"/>
    <property type="match status" value="1"/>
</dbReference>
<feature type="region of interest" description="Disordered" evidence="2">
    <location>
        <begin position="1"/>
        <end position="51"/>
    </location>
</feature>
<dbReference type="Proteomes" id="UP001161247">
    <property type="component" value="Chromosome 5"/>
</dbReference>
<dbReference type="PANTHER" id="PTHR46978:SF1">
    <property type="entry name" value="ZINC KNUCKLE (CCHC-TYPE) FAMILY PROTEIN"/>
    <property type="match status" value="1"/>
</dbReference>
<organism evidence="4 5">
    <name type="scientific">Oldenlandia corymbosa var. corymbosa</name>
    <dbReference type="NCBI Taxonomy" id="529605"/>
    <lineage>
        <taxon>Eukaryota</taxon>
        <taxon>Viridiplantae</taxon>
        <taxon>Streptophyta</taxon>
        <taxon>Embryophyta</taxon>
        <taxon>Tracheophyta</taxon>
        <taxon>Spermatophyta</taxon>
        <taxon>Magnoliopsida</taxon>
        <taxon>eudicotyledons</taxon>
        <taxon>Gunneridae</taxon>
        <taxon>Pentapetalae</taxon>
        <taxon>asterids</taxon>
        <taxon>lamiids</taxon>
        <taxon>Gentianales</taxon>
        <taxon>Rubiaceae</taxon>
        <taxon>Rubioideae</taxon>
        <taxon>Spermacoceae</taxon>
        <taxon>Hedyotis-Oldenlandia complex</taxon>
        <taxon>Oldenlandia</taxon>
    </lineage>
</organism>
<feature type="region of interest" description="Disordered" evidence="2">
    <location>
        <begin position="353"/>
        <end position="420"/>
    </location>
</feature>
<keyword evidence="1" id="KW-0863">Zinc-finger</keyword>
<name>A0AAV1DGV5_OLDCO</name>
<dbReference type="PRINTS" id="PR00413">
    <property type="entry name" value="HADHALOGNASE"/>
</dbReference>
<dbReference type="PANTHER" id="PTHR46978">
    <property type="entry name" value="ZINC KNUCKLE (CCHC-TYPE) FAMILY PROTEIN"/>
    <property type="match status" value="1"/>
</dbReference>
<dbReference type="NCBIfam" id="TIGR01549">
    <property type="entry name" value="HAD-SF-IA-v1"/>
    <property type="match status" value="1"/>
</dbReference>
<dbReference type="EMBL" id="OX459122">
    <property type="protein sequence ID" value="CAI9105882.1"/>
    <property type="molecule type" value="Genomic_DNA"/>
</dbReference>
<evidence type="ECO:0000313" key="4">
    <source>
        <dbReference type="EMBL" id="CAI9105882.1"/>
    </source>
</evidence>
<dbReference type="InterPro" id="IPR023214">
    <property type="entry name" value="HAD_sf"/>
</dbReference>
<proteinExistence type="predicted"/>
<dbReference type="SUPFAM" id="SSF57756">
    <property type="entry name" value="Retrovirus zinc finger-like domains"/>
    <property type="match status" value="3"/>
</dbReference>
<protein>
    <submittedName>
        <fullName evidence="4">OLC1v1004904C1</fullName>
    </submittedName>
</protein>
<dbReference type="AlphaFoldDB" id="A0AAV1DGV5"/>
<dbReference type="Pfam" id="PF00702">
    <property type="entry name" value="Hydrolase"/>
    <property type="match status" value="1"/>
</dbReference>
<feature type="compositionally biased region" description="Acidic residues" evidence="2">
    <location>
        <begin position="37"/>
        <end position="51"/>
    </location>
</feature>
<dbReference type="SMART" id="SM00343">
    <property type="entry name" value="ZnF_C2HC"/>
    <property type="match status" value="7"/>
</dbReference>
<evidence type="ECO:0000313" key="5">
    <source>
        <dbReference type="Proteomes" id="UP001161247"/>
    </source>
</evidence>
<dbReference type="SUPFAM" id="SSF56784">
    <property type="entry name" value="HAD-like"/>
    <property type="match status" value="1"/>
</dbReference>
<dbReference type="InterPro" id="IPR001878">
    <property type="entry name" value="Znf_CCHC"/>
</dbReference>
<sequence>MGKLEKKGKSASRRVQSKGEEEEKPRKKKTAPPVEVVEIDSDDDDDKEANEDLSLRIVEKAMLRNCSKKGSSSITDASNFIVSKEDDDDDEVVMNFTDDSKSKKKEMKKKKRKKLESQLDFALSEKDSKFENFCSDMFLVDAAKKEENVDSEKTAQALKSNPVEDSDNSVLRKLLRGPRYFDPPDSSWGTCYNCGEEGHMAVNCTSAKRQKPCFVCGSLEHLGKQCTKGHACYICRKEGHRAKDCPERSNRGAQNSNICLRCGDSGHDMFSCTNDYSSDDLKEIECYVCGSSGHLCCVNYSDSVLRAITCYRCGLSGHTGLFCSGSRKENSNMGSAQACYKCGGEGHFSRECVSSSQGGKRKKEKHKKEVGSAPHDLGKERKKKKAKVEKAFSSASKTKSKYGWSTEHPGDYTNNNGTIPWRSPAAPKRFKTPDYNAPNHHASTSYSPWRHHTPHHYNSPSPNGTPMFNQQPRYGSWNPHYSASHSPGTHHVFGFNMLHVSFETGLLSTTKDISSLQDVFGIANGTFFDDQVMKPPPRRPRRQRFSACDVSFSNSVNYFLEPKDSLNVTDFSLQYVEREERQSYHDFFDLRFGGHQTLKEREAAFHVRNHTIHCGFVKGTKGVQSSGFDLDEKDKKFMSSCSVAVSSCIFGNSDFLRRPASKLMSEYSKSKVCFVMFVDGQTLSKLAEEGHVPDDKGYIGLWKIVVVKNLPYKDMRKTGKVPKFLSHRLFPSSRYSIWLDSKLRLVVDPMLIIEHFLWRSGSEYAISNHYTRHCVWEEVIQNKRLNKYNHTAIDEQFQLYQSDGLVKFDRSDPNIPLPSCGLSCEEMFEWFRLPVKIPDNIVCKITIVCNLPARLGSGNLVKKAYDALLLDAGGTLLQLNKPVEDTYAEIGRKYGLQATSAEIKKGFKRAFSAPWSEKLRYQGDGKPFWKLVVSEATGCDNVDYFEEVYEYYAHGNVWHLPVGAQETISVLKDSGVKLAVVSNFDTRLRKLLKDLNVLDLFDAVVISSEVGHEKPDPKIFTAALDMLSVEATRAVHVGDDLKADKEGANTVGIDCWLVNVLLFLLFLFNENHVHYDPGNEKIADGV</sequence>
<dbReference type="PROSITE" id="PS50158">
    <property type="entry name" value="ZF_CCHC"/>
    <property type="match status" value="3"/>
</dbReference>
<feature type="compositionally biased region" description="Polar residues" evidence="2">
    <location>
        <begin position="456"/>
        <end position="473"/>
    </location>
</feature>
<feature type="domain" description="CCHC-type" evidence="3">
    <location>
        <begin position="339"/>
        <end position="352"/>
    </location>
</feature>
<dbReference type="InterPro" id="IPR048354">
    <property type="entry name" value="TOD1_MUCI70_glycTrfase_dom"/>
</dbReference>
<dbReference type="GO" id="GO:0008270">
    <property type="term" value="F:zinc ion binding"/>
    <property type="evidence" value="ECO:0007669"/>
    <property type="project" value="UniProtKB-KW"/>
</dbReference>
<keyword evidence="1" id="KW-0479">Metal-binding</keyword>
<dbReference type="CDD" id="cd16415">
    <property type="entry name" value="HAD_dREG-2_like"/>
    <property type="match status" value="1"/>
</dbReference>
<evidence type="ECO:0000256" key="1">
    <source>
        <dbReference type="PROSITE-ProRule" id="PRU00047"/>
    </source>
</evidence>
<feature type="domain" description="CCHC-type" evidence="3">
    <location>
        <begin position="191"/>
        <end position="206"/>
    </location>
</feature>
<feature type="region of interest" description="Disordered" evidence="2">
    <location>
        <begin position="438"/>
        <end position="473"/>
    </location>
</feature>
<dbReference type="SFLD" id="SFLDS00003">
    <property type="entry name" value="Haloacid_Dehalogenase"/>
    <property type="match status" value="1"/>
</dbReference>
<dbReference type="InterPro" id="IPR006439">
    <property type="entry name" value="HAD-SF_hydro_IA"/>
</dbReference>
<reference evidence="4" key="1">
    <citation type="submission" date="2023-03" db="EMBL/GenBank/DDBJ databases">
        <authorList>
            <person name="Julca I."/>
        </authorList>
    </citation>
    <scope>NUCLEOTIDE SEQUENCE</scope>
</reference>
<accession>A0AAV1DGV5</accession>
<dbReference type="Pfam" id="PF00098">
    <property type="entry name" value="zf-CCHC"/>
    <property type="match status" value="3"/>
</dbReference>